<comment type="similarity">
    <text evidence="2">Belongs to the small GTPase superfamily. Rho family.</text>
</comment>
<comment type="caution">
    <text evidence="5">The sequence shown here is derived from an EMBL/GenBank/DDBJ whole genome shotgun (WGS) entry which is preliminary data.</text>
</comment>
<keyword evidence="3" id="KW-0547">Nucleotide-binding</keyword>
<comment type="similarity">
    <text evidence="1">Belongs to the small GTPase superfamily. Rab family.</text>
</comment>
<evidence type="ECO:0008006" key="7">
    <source>
        <dbReference type="Google" id="ProtNLM"/>
    </source>
</evidence>
<dbReference type="Proteomes" id="UP001628156">
    <property type="component" value="Unassembled WGS sequence"/>
</dbReference>
<dbReference type="InterPro" id="IPR005225">
    <property type="entry name" value="Small_GTP-bd"/>
</dbReference>
<keyword evidence="6" id="KW-1185">Reference proteome</keyword>
<evidence type="ECO:0000256" key="1">
    <source>
        <dbReference type="ARBA" id="ARBA00006270"/>
    </source>
</evidence>
<dbReference type="Gene3D" id="3.40.50.300">
    <property type="entry name" value="P-loop containing nucleotide triphosphate hydrolases"/>
    <property type="match status" value="1"/>
</dbReference>
<evidence type="ECO:0000256" key="2">
    <source>
        <dbReference type="ARBA" id="ARBA00010142"/>
    </source>
</evidence>
<evidence type="ECO:0000256" key="4">
    <source>
        <dbReference type="ARBA" id="ARBA00023134"/>
    </source>
</evidence>
<accession>A0ABQ0DZ85</accession>
<dbReference type="SUPFAM" id="SSF52540">
    <property type="entry name" value="P-loop containing nucleoside triphosphate hydrolases"/>
    <property type="match status" value="1"/>
</dbReference>
<dbReference type="PANTHER" id="PTHR47981:SF20">
    <property type="entry name" value="RAS-RELATED PROTEIN RAB-7A"/>
    <property type="match status" value="1"/>
</dbReference>
<sequence length="190" mass="21141">MLKLILIGESGVGKTSLIQRYVMNKFEPTYKITIGCDFLAKTVYVENKEYNLQIWDTAGHEKFSSMVSSFYRGSDGAIIVFDVTNTSSFTAIDTWISEYSRALNGKDVPIIICGNKVDCQPRLVSTESARQWCEGRNYSYIETSAATAQGVNDLFMEVVKVIIENKEDDNGDDLNPVPIALETKSESGCC</sequence>
<keyword evidence="4" id="KW-0342">GTP-binding</keyword>
<proteinExistence type="inferred from homology"/>
<evidence type="ECO:0000313" key="5">
    <source>
        <dbReference type="EMBL" id="GAB1228163.1"/>
    </source>
</evidence>
<dbReference type="PRINTS" id="PR00449">
    <property type="entry name" value="RASTRNSFRMNG"/>
</dbReference>
<dbReference type="PROSITE" id="PS51420">
    <property type="entry name" value="RHO"/>
    <property type="match status" value="1"/>
</dbReference>
<dbReference type="PROSITE" id="PS51421">
    <property type="entry name" value="RAS"/>
    <property type="match status" value="1"/>
</dbReference>
<protein>
    <recommendedName>
        <fullName evidence="7">Rab family GTPase</fullName>
    </recommendedName>
</protein>
<dbReference type="InterPro" id="IPR001806">
    <property type="entry name" value="Small_GTPase"/>
</dbReference>
<dbReference type="EMBL" id="BAAFRS010000378">
    <property type="protein sequence ID" value="GAB1228163.1"/>
    <property type="molecule type" value="Genomic_DNA"/>
</dbReference>
<dbReference type="PANTHER" id="PTHR47981">
    <property type="entry name" value="RAB FAMILY"/>
    <property type="match status" value="1"/>
</dbReference>
<evidence type="ECO:0000313" key="6">
    <source>
        <dbReference type="Proteomes" id="UP001628156"/>
    </source>
</evidence>
<dbReference type="CDD" id="cd00154">
    <property type="entry name" value="Rab"/>
    <property type="match status" value="1"/>
</dbReference>
<dbReference type="PROSITE" id="PS51419">
    <property type="entry name" value="RAB"/>
    <property type="match status" value="1"/>
</dbReference>
<dbReference type="InterPro" id="IPR027417">
    <property type="entry name" value="P-loop_NTPase"/>
</dbReference>
<dbReference type="NCBIfam" id="TIGR00231">
    <property type="entry name" value="small_GTP"/>
    <property type="match status" value="1"/>
</dbReference>
<dbReference type="Pfam" id="PF00071">
    <property type="entry name" value="Ras"/>
    <property type="match status" value="1"/>
</dbReference>
<dbReference type="SMART" id="SM00176">
    <property type="entry name" value="RAN"/>
    <property type="match status" value="1"/>
</dbReference>
<name>A0ABQ0DZ85_9EUKA</name>
<gene>
    <name evidence="5" type="ORF">ENUP19_0378G0044</name>
</gene>
<organism evidence="5 6">
    <name type="scientific">Entamoeba nuttalli</name>
    <dbReference type="NCBI Taxonomy" id="412467"/>
    <lineage>
        <taxon>Eukaryota</taxon>
        <taxon>Amoebozoa</taxon>
        <taxon>Evosea</taxon>
        <taxon>Archamoebae</taxon>
        <taxon>Mastigamoebida</taxon>
        <taxon>Entamoebidae</taxon>
        <taxon>Entamoeba</taxon>
    </lineage>
</organism>
<reference evidence="5 6" key="1">
    <citation type="journal article" date="2019" name="PLoS Negl. Trop. Dis.">
        <title>Whole genome sequencing of Entamoeba nuttalli reveals mammalian host-related molecular signatures and a novel octapeptide-repeat surface protein.</title>
        <authorList>
            <person name="Tanaka M."/>
            <person name="Makiuchi T."/>
            <person name="Komiyama T."/>
            <person name="Shiina T."/>
            <person name="Osaki K."/>
            <person name="Tachibana H."/>
        </authorList>
    </citation>
    <scope>NUCLEOTIDE SEQUENCE [LARGE SCALE GENOMIC DNA]</scope>
    <source>
        <strain evidence="5 6">P19-061405</strain>
    </source>
</reference>
<dbReference type="SMART" id="SM00175">
    <property type="entry name" value="RAB"/>
    <property type="match status" value="1"/>
</dbReference>
<dbReference type="SMART" id="SM00174">
    <property type="entry name" value="RHO"/>
    <property type="match status" value="1"/>
</dbReference>
<evidence type="ECO:0000256" key="3">
    <source>
        <dbReference type="ARBA" id="ARBA00022741"/>
    </source>
</evidence>
<dbReference type="SMART" id="SM00173">
    <property type="entry name" value="RAS"/>
    <property type="match status" value="1"/>
</dbReference>